<evidence type="ECO:0000313" key="2">
    <source>
        <dbReference type="Proteomes" id="UP000541444"/>
    </source>
</evidence>
<dbReference type="EMBL" id="JACGCM010001281">
    <property type="protein sequence ID" value="KAF6157172.1"/>
    <property type="molecule type" value="Genomic_DNA"/>
</dbReference>
<organism evidence="1 2">
    <name type="scientific">Kingdonia uniflora</name>
    <dbReference type="NCBI Taxonomy" id="39325"/>
    <lineage>
        <taxon>Eukaryota</taxon>
        <taxon>Viridiplantae</taxon>
        <taxon>Streptophyta</taxon>
        <taxon>Embryophyta</taxon>
        <taxon>Tracheophyta</taxon>
        <taxon>Spermatophyta</taxon>
        <taxon>Magnoliopsida</taxon>
        <taxon>Ranunculales</taxon>
        <taxon>Circaeasteraceae</taxon>
        <taxon>Kingdonia</taxon>
    </lineage>
</organism>
<name>A0A7J7MQX1_9MAGN</name>
<proteinExistence type="predicted"/>
<accession>A0A7J7MQX1</accession>
<evidence type="ECO:0000313" key="1">
    <source>
        <dbReference type="EMBL" id="KAF6157172.1"/>
    </source>
</evidence>
<protein>
    <submittedName>
        <fullName evidence="1">Uncharacterized protein</fullName>
    </submittedName>
</protein>
<dbReference type="AlphaFoldDB" id="A0A7J7MQX1"/>
<keyword evidence="2" id="KW-1185">Reference proteome</keyword>
<feature type="non-terminal residue" evidence="1">
    <location>
        <position position="1"/>
    </location>
</feature>
<gene>
    <name evidence="1" type="ORF">GIB67_041633</name>
</gene>
<comment type="caution">
    <text evidence="1">The sequence shown here is derived from an EMBL/GenBank/DDBJ whole genome shotgun (WGS) entry which is preliminary data.</text>
</comment>
<reference evidence="1 2" key="1">
    <citation type="journal article" date="2020" name="IScience">
        <title>Genome Sequencing of the Endangered Kingdonia uniflora (Circaeasteraceae, Ranunculales) Reveals Potential Mechanisms of Evolutionary Specialization.</title>
        <authorList>
            <person name="Sun Y."/>
            <person name="Deng T."/>
            <person name="Zhang A."/>
            <person name="Moore M.J."/>
            <person name="Landis J.B."/>
            <person name="Lin N."/>
            <person name="Zhang H."/>
            <person name="Zhang X."/>
            <person name="Huang J."/>
            <person name="Zhang X."/>
            <person name="Sun H."/>
            <person name="Wang H."/>
        </authorList>
    </citation>
    <scope>NUCLEOTIDE SEQUENCE [LARGE SCALE GENOMIC DNA]</scope>
    <source>
        <strain evidence="1">TB1705</strain>
        <tissue evidence="1">Leaf</tissue>
    </source>
</reference>
<sequence>CFAESYCQARHVVVLSRSELGRRVNYLVSRSGTSGTWAAPHSHLSSSSLSRSSRLLKGGDMIQEDLVEDQKLVKSFEQDLESFKRLSISFERLGKFLGF</sequence>
<dbReference type="Proteomes" id="UP000541444">
    <property type="component" value="Unassembled WGS sequence"/>
</dbReference>